<keyword evidence="1" id="KW-0812">Transmembrane</keyword>
<evidence type="ECO:0000256" key="1">
    <source>
        <dbReference type="SAM" id="Phobius"/>
    </source>
</evidence>
<accession>A0A8S5RFQ8</accession>
<feature type="transmembrane region" description="Helical" evidence="1">
    <location>
        <begin position="20"/>
        <end position="40"/>
    </location>
</feature>
<proteinExistence type="predicted"/>
<reference evidence="2" key="1">
    <citation type="journal article" date="2021" name="Proc. Natl. Acad. Sci. U.S.A.">
        <title>A Catalog of Tens of Thousands of Viruses from Human Metagenomes Reveals Hidden Associations with Chronic Diseases.</title>
        <authorList>
            <person name="Tisza M.J."/>
            <person name="Buck C.B."/>
        </authorList>
    </citation>
    <scope>NUCLEOTIDE SEQUENCE</scope>
    <source>
        <strain evidence="2">CtE0n6</strain>
    </source>
</reference>
<organism evidence="2">
    <name type="scientific">virus sp. ctE0n6</name>
    <dbReference type="NCBI Taxonomy" id="2827985"/>
    <lineage>
        <taxon>Viruses</taxon>
    </lineage>
</organism>
<sequence length="61" mass="7379">MRYAPKGLVYKAYWHKYHGGWLLPYGFTFYVMFSLIDLFGHIDYSHLRHFGKEHPFHSVKS</sequence>
<keyword evidence="1" id="KW-0472">Membrane</keyword>
<protein>
    <submittedName>
        <fullName evidence="2">Uncharacterized protein</fullName>
    </submittedName>
</protein>
<name>A0A8S5RFQ8_9VIRU</name>
<keyword evidence="1" id="KW-1133">Transmembrane helix</keyword>
<evidence type="ECO:0000313" key="2">
    <source>
        <dbReference type="EMBL" id="DAE29995.1"/>
    </source>
</evidence>
<dbReference type="EMBL" id="BK059101">
    <property type="protein sequence ID" value="DAE29995.1"/>
    <property type="molecule type" value="Genomic_DNA"/>
</dbReference>